<dbReference type="GO" id="GO:0005938">
    <property type="term" value="C:cell cortex"/>
    <property type="evidence" value="ECO:0007669"/>
    <property type="project" value="TreeGrafter"/>
</dbReference>
<feature type="binding site" evidence="9">
    <location>
        <position position="401"/>
    </location>
    <ligand>
        <name>ATP</name>
        <dbReference type="ChEBI" id="CHEBI:30616"/>
    </ligand>
</feature>
<feature type="region of interest" description="Disordered" evidence="10">
    <location>
        <begin position="490"/>
        <end position="554"/>
    </location>
</feature>
<evidence type="ECO:0000256" key="5">
    <source>
        <dbReference type="ARBA" id="ARBA00022777"/>
    </source>
</evidence>
<evidence type="ECO:0000256" key="4">
    <source>
        <dbReference type="ARBA" id="ARBA00022741"/>
    </source>
</evidence>
<feature type="compositionally biased region" description="Low complexity" evidence="10">
    <location>
        <begin position="1275"/>
        <end position="1286"/>
    </location>
</feature>
<name>A0A5C3F834_9BASI</name>
<feature type="region of interest" description="Disordered" evidence="10">
    <location>
        <begin position="715"/>
        <end position="736"/>
    </location>
</feature>
<evidence type="ECO:0000256" key="7">
    <source>
        <dbReference type="ARBA" id="ARBA00047899"/>
    </source>
</evidence>
<dbReference type="EMBL" id="OOIP01000018">
    <property type="protein sequence ID" value="SPO40216.1"/>
    <property type="molecule type" value="Genomic_DNA"/>
</dbReference>
<evidence type="ECO:0000259" key="11">
    <source>
        <dbReference type="PROSITE" id="PS50011"/>
    </source>
</evidence>
<feature type="compositionally biased region" description="Polar residues" evidence="10">
    <location>
        <begin position="506"/>
        <end position="536"/>
    </location>
</feature>
<dbReference type="InterPro" id="IPR000719">
    <property type="entry name" value="Prot_kinase_dom"/>
</dbReference>
<feature type="compositionally biased region" description="Basic and acidic residues" evidence="10">
    <location>
        <begin position="1192"/>
        <end position="1207"/>
    </location>
</feature>
<keyword evidence="4 9" id="KW-0547">Nucleotide-binding</keyword>
<dbReference type="PROSITE" id="PS50011">
    <property type="entry name" value="PROTEIN_KINASE_DOM"/>
    <property type="match status" value="1"/>
</dbReference>
<keyword evidence="6 9" id="KW-0067">ATP-binding</keyword>
<keyword evidence="2" id="KW-0723">Serine/threonine-protein kinase</keyword>
<feature type="compositionally biased region" description="Polar residues" evidence="10">
    <location>
        <begin position="67"/>
        <end position="96"/>
    </location>
</feature>
<proteinExistence type="predicted"/>
<dbReference type="PANTHER" id="PTHR24343">
    <property type="entry name" value="SERINE/THREONINE KINASE"/>
    <property type="match status" value="1"/>
</dbReference>
<feature type="compositionally biased region" description="Basic and acidic residues" evidence="10">
    <location>
        <begin position="1231"/>
        <end position="1241"/>
    </location>
</feature>
<feature type="region of interest" description="Disordered" evidence="10">
    <location>
        <begin position="339"/>
        <end position="361"/>
    </location>
</feature>
<comment type="catalytic activity">
    <reaction evidence="8">
        <text>L-seryl-[protein] + ATP = O-phospho-L-seryl-[protein] + ADP + H(+)</text>
        <dbReference type="Rhea" id="RHEA:17989"/>
        <dbReference type="Rhea" id="RHEA-COMP:9863"/>
        <dbReference type="Rhea" id="RHEA-COMP:11604"/>
        <dbReference type="ChEBI" id="CHEBI:15378"/>
        <dbReference type="ChEBI" id="CHEBI:29999"/>
        <dbReference type="ChEBI" id="CHEBI:30616"/>
        <dbReference type="ChEBI" id="CHEBI:83421"/>
        <dbReference type="ChEBI" id="CHEBI:456216"/>
        <dbReference type="EC" id="2.7.11.1"/>
    </reaction>
</comment>
<feature type="region of interest" description="Disordered" evidence="10">
    <location>
        <begin position="54"/>
        <end position="317"/>
    </location>
</feature>
<feature type="domain" description="Protein kinase" evidence="11">
    <location>
        <begin position="364"/>
        <end position="999"/>
    </location>
</feature>
<feature type="compositionally biased region" description="Polar residues" evidence="10">
    <location>
        <begin position="1034"/>
        <end position="1047"/>
    </location>
</feature>
<evidence type="ECO:0000256" key="2">
    <source>
        <dbReference type="ARBA" id="ARBA00022527"/>
    </source>
</evidence>
<organism evidence="12 13">
    <name type="scientific">Pseudozyma flocculosa</name>
    <dbReference type="NCBI Taxonomy" id="84751"/>
    <lineage>
        <taxon>Eukaryota</taxon>
        <taxon>Fungi</taxon>
        <taxon>Dikarya</taxon>
        <taxon>Basidiomycota</taxon>
        <taxon>Ustilaginomycotina</taxon>
        <taxon>Ustilaginomycetes</taxon>
        <taxon>Ustilaginales</taxon>
        <taxon>Ustilaginaceae</taxon>
        <taxon>Pseudozyma</taxon>
    </lineage>
</organism>
<feature type="region of interest" description="Disordered" evidence="10">
    <location>
        <begin position="1032"/>
        <end position="1144"/>
    </location>
</feature>
<dbReference type="GO" id="GO:0004674">
    <property type="term" value="F:protein serine/threonine kinase activity"/>
    <property type="evidence" value="ECO:0007669"/>
    <property type="project" value="UniProtKB-KW"/>
</dbReference>
<dbReference type="InterPro" id="IPR011009">
    <property type="entry name" value="Kinase-like_dom_sf"/>
</dbReference>
<protein>
    <recommendedName>
        <fullName evidence="1">non-specific serine/threonine protein kinase</fullName>
        <ecNumber evidence="1">2.7.11.1</ecNumber>
    </recommendedName>
</protein>
<evidence type="ECO:0000256" key="1">
    <source>
        <dbReference type="ARBA" id="ARBA00012513"/>
    </source>
</evidence>
<feature type="region of interest" description="Disordered" evidence="10">
    <location>
        <begin position="831"/>
        <end position="854"/>
    </location>
</feature>
<dbReference type="EC" id="2.7.11.1" evidence="1"/>
<evidence type="ECO:0000313" key="12">
    <source>
        <dbReference type="EMBL" id="SPO40216.1"/>
    </source>
</evidence>
<keyword evidence="13" id="KW-1185">Reference proteome</keyword>
<keyword evidence="5" id="KW-0418">Kinase</keyword>
<feature type="region of interest" description="Disordered" evidence="10">
    <location>
        <begin position="577"/>
        <end position="612"/>
    </location>
</feature>
<feature type="compositionally biased region" description="Polar residues" evidence="10">
    <location>
        <begin position="124"/>
        <end position="133"/>
    </location>
</feature>
<keyword evidence="3" id="KW-0808">Transferase</keyword>
<feature type="compositionally biased region" description="Polar residues" evidence="10">
    <location>
        <begin position="165"/>
        <end position="179"/>
    </location>
</feature>
<accession>A0A5C3F834</accession>
<dbReference type="Pfam" id="PF00069">
    <property type="entry name" value="Pkinase"/>
    <property type="match status" value="1"/>
</dbReference>
<feature type="compositionally biased region" description="Low complexity" evidence="10">
    <location>
        <begin position="1333"/>
        <end position="1349"/>
    </location>
</feature>
<sequence length="1370" mass="143303">MDTQRPPPPLRIPSSSEDNLPLFDPSGLSASLSADDWHSSFDLSSVAAARLGIASPSSRDASPSASWIQSPPRQGSLNHASSPSLAPATGSASVDSGSGDRQGRLSTSHTADASPLGGVRLSRPESQPASVTSKVRMWWQRGAPSSEDEGDATDPPPPADPGPASQSPLGASSVETVNASGLGLKAHSSTEQDGERSTAAPAAAALPSRQPTGPTLATCDLFRPPLPSPSQSPGSVGRTTSPGTSPSPKVRSPAADFLSNFSSLHSVASPSSSAGAGSLLGGITPQPGQNAQSPEPYGKALVASPTDLGRSRSSGGGNGLWSGLGDAAAKLYDGGSVGTAGGESATITPRPDEQGARFGPGGRYVMGRTIGFGGFSTVREGFDIEGLSRDEAKEARRIAVKIVYQTQESDEVVHGAAKRHSQWSHELDIWRSLPAHPHLLPLLHSEVVSLPRGGGSHMSGAASSAELLVMPLCDRGNLLDYVRSEGGTRGPSLILGSADSGRGTPKASSLSRSASLNTPFGNANAETGKSVDSSRTGSGFLSRGHRRLGLGRVPSASGVPASNLPWSLNASQLQLSTASNTSSPSSVVGSLSSGSGLLRRASSQMARSRGVPIDVARETMRQLASALRTLHTQAGVLHSDLKLENILGQNLRTSRSDGSIRTTAGAAGPPVSSSSSSFSSDDGGELEEQLPCWRLADFGLARRIVSNSTDDGAFSRLHHHGQTLGQPQQPAQSRGGSLAYTAPEYLRAKSSTPSGVTTPGGLEADAAAQQASTSPFAADMWALGCILYALLSGRLPFADSFEPRLQMKIAKAQWDIPTRLRRRAERLADASRGGLRHAREASGGSQIGADPGGAIGERPLSTLIEGRHVGPFGRLRAADVDLSASLPSLPSRERPTRRLMSAFEPPMASFAETGRTSDHVVGSAPGRADHVDRIEINPSAKALADAEVDPESDEDDGVEAEWDGLSWDRAAAREVLHGLLEPDPSKRWTIERLCASAWIRGDNDDSVGGIRTTAGEADNIHPVADTHTKRTGLAGQSISERPSQETLDASLDFRRRSSSQSRDRGTLDLDVASTLARSRPADLSAESSGPVSPALPTSRSGFDDSHSSISSRPMSRDSFRDRSESRTRSTGFSESSTPSRGEGGVWHAAHHALDVAHWPSISRCDSPADSERRGRQSRSRMADLDENQTWSADKDQSAAERYNEWRTGRVAMPVPIPARSQSHSRSRSRHSRESGSPDRLSRRSHSKPRPLLPGSYDASGSGAGFLRGRSFETRSGAAAVGGSAFADQTQAHRSSTSRSRSRAPDALAQILGRDRATSRSRGTPTDDGERSLRATAGSSSSSLSLAANGGPPGAPAARAHEPRGRARDRK</sequence>
<dbReference type="PROSITE" id="PS00107">
    <property type="entry name" value="PROTEIN_KINASE_ATP"/>
    <property type="match status" value="1"/>
</dbReference>
<feature type="compositionally biased region" description="Polar residues" evidence="10">
    <location>
        <begin position="237"/>
        <end position="247"/>
    </location>
</feature>
<evidence type="ECO:0000313" key="13">
    <source>
        <dbReference type="Proteomes" id="UP000323386"/>
    </source>
</evidence>
<evidence type="ECO:0000256" key="8">
    <source>
        <dbReference type="ARBA" id="ARBA00048679"/>
    </source>
</evidence>
<evidence type="ECO:0000256" key="6">
    <source>
        <dbReference type="ARBA" id="ARBA00022840"/>
    </source>
</evidence>
<feature type="compositionally biased region" description="Pro residues" evidence="10">
    <location>
        <begin position="1"/>
        <end position="11"/>
    </location>
</feature>
<reference evidence="12 13" key="1">
    <citation type="submission" date="2018-03" db="EMBL/GenBank/DDBJ databases">
        <authorList>
            <person name="Guldener U."/>
        </authorList>
    </citation>
    <scope>NUCLEOTIDE SEQUENCE [LARGE SCALE GENOMIC DNA]</scope>
    <source>
        <strain evidence="12 13">DAOM196992</strain>
    </source>
</reference>
<evidence type="ECO:0000256" key="10">
    <source>
        <dbReference type="SAM" id="MobiDB-lite"/>
    </source>
</evidence>
<evidence type="ECO:0000256" key="3">
    <source>
        <dbReference type="ARBA" id="ARBA00022679"/>
    </source>
</evidence>
<feature type="region of interest" description="Disordered" evidence="10">
    <location>
        <begin position="654"/>
        <end position="685"/>
    </location>
</feature>
<dbReference type="Gene3D" id="1.10.510.10">
    <property type="entry name" value="Transferase(Phosphotransferase) domain 1"/>
    <property type="match status" value="2"/>
</dbReference>
<dbReference type="SUPFAM" id="SSF56112">
    <property type="entry name" value="Protein kinase-like (PK-like)"/>
    <property type="match status" value="1"/>
</dbReference>
<dbReference type="OrthoDB" id="4062651at2759"/>
<dbReference type="Proteomes" id="UP000323386">
    <property type="component" value="Unassembled WGS sequence"/>
</dbReference>
<feature type="compositionally biased region" description="Polar residues" evidence="10">
    <location>
        <begin position="723"/>
        <end position="735"/>
    </location>
</feature>
<feature type="compositionally biased region" description="Basic and acidic residues" evidence="10">
    <location>
        <begin position="1358"/>
        <end position="1370"/>
    </location>
</feature>
<dbReference type="GO" id="GO:0005524">
    <property type="term" value="F:ATP binding"/>
    <property type="evidence" value="ECO:0007669"/>
    <property type="project" value="UniProtKB-UniRule"/>
</dbReference>
<feature type="compositionally biased region" description="Low complexity" evidence="10">
    <location>
        <begin position="54"/>
        <end position="66"/>
    </location>
</feature>
<dbReference type="SMART" id="SM00220">
    <property type="entry name" value="S_TKc"/>
    <property type="match status" value="1"/>
</dbReference>
<dbReference type="PANTHER" id="PTHR24343:SF324">
    <property type="entry name" value="SERINE_THREONINE-PROTEIN KINASE PRR1"/>
    <property type="match status" value="1"/>
</dbReference>
<feature type="compositionally biased region" description="Low complexity" evidence="10">
    <location>
        <begin position="577"/>
        <end position="603"/>
    </location>
</feature>
<comment type="catalytic activity">
    <reaction evidence="7">
        <text>L-threonyl-[protein] + ATP = O-phospho-L-threonyl-[protein] + ADP + H(+)</text>
        <dbReference type="Rhea" id="RHEA:46608"/>
        <dbReference type="Rhea" id="RHEA-COMP:11060"/>
        <dbReference type="Rhea" id="RHEA-COMP:11605"/>
        <dbReference type="ChEBI" id="CHEBI:15378"/>
        <dbReference type="ChEBI" id="CHEBI:30013"/>
        <dbReference type="ChEBI" id="CHEBI:30616"/>
        <dbReference type="ChEBI" id="CHEBI:61977"/>
        <dbReference type="ChEBI" id="CHEBI:456216"/>
        <dbReference type="EC" id="2.7.11.1"/>
    </reaction>
</comment>
<feature type="compositionally biased region" description="Basic and acidic residues" evidence="10">
    <location>
        <begin position="1114"/>
        <end position="1127"/>
    </location>
</feature>
<feature type="compositionally biased region" description="Low complexity" evidence="10">
    <location>
        <begin position="262"/>
        <end position="277"/>
    </location>
</feature>
<feature type="region of interest" description="Disordered" evidence="10">
    <location>
        <begin position="1161"/>
        <end position="1370"/>
    </location>
</feature>
<gene>
    <name evidence="12" type="ORF">PSFLO_05698</name>
</gene>
<feature type="region of interest" description="Disordered" evidence="10">
    <location>
        <begin position="1"/>
        <end position="29"/>
    </location>
</feature>
<dbReference type="InterPro" id="IPR017441">
    <property type="entry name" value="Protein_kinase_ATP_BS"/>
</dbReference>
<feature type="compositionally biased region" description="Basic and acidic residues" evidence="10">
    <location>
        <begin position="1051"/>
        <end position="1067"/>
    </location>
</feature>
<evidence type="ECO:0000256" key="9">
    <source>
        <dbReference type="PROSITE-ProRule" id="PRU10141"/>
    </source>
</evidence>